<accession>A0A059BZ59</accession>
<gene>
    <name evidence="2" type="ORF">EUGRSUZ_E00043</name>
</gene>
<feature type="compositionally biased region" description="Basic and acidic residues" evidence="1">
    <location>
        <begin position="1"/>
        <end position="10"/>
    </location>
</feature>
<organism evidence="2">
    <name type="scientific">Eucalyptus grandis</name>
    <name type="common">Flooded gum</name>
    <dbReference type="NCBI Taxonomy" id="71139"/>
    <lineage>
        <taxon>Eukaryota</taxon>
        <taxon>Viridiplantae</taxon>
        <taxon>Streptophyta</taxon>
        <taxon>Embryophyta</taxon>
        <taxon>Tracheophyta</taxon>
        <taxon>Spermatophyta</taxon>
        <taxon>Magnoliopsida</taxon>
        <taxon>eudicotyledons</taxon>
        <taxon>Gunneridae</taxon>
        <taxon>Pentapetalae</taxon>
        <taxon>rosids</taxon>
        <taxon>malvids</taxon>
        <taxon>Myrtales</taxon>
        <taxon>Myrtaceae</taxon>
        <taxon>Myrtoideae</taxon>
        <taxon>Eucalypteae</taxon>
        <taxon>Eucalyptus</taxon>
    </lineage>
</organism>
<feature type="region of interest" description="Disordered" evidence="1">
    <location>
        <begin position="1"/>
        <end position="38"/>
    </location>
</feature>
<dbReference type="EMBL" id="KK198757">
    <property type="protein sequence ID" value="KCW71483.1"/>
    <property type="molecule type" value="Genomic_DNA"/>
</dbReference>
<protein>
    <submittedName>
        <fullName evidence="2">Uncharacterized protein</fullName>
    </submittedName>
</protein>
<evidence type="ECO:0000256" key="1">
    <source>
        <dbReference type="SAM" id="MobiDB-lite"/>
    </source>
</evidence>
<proteinExistence type="predicted"/>
<dbReference type="InParanoid" id="A0A059BZ59"/>
<reference evidence="2" key="1">
    <citation type="submission" date="2013-07" db="EMBL/GenBank/DDBJ databases">
        <title>The genome of Eucalyptus grandis.</title>
        <authorList>
            <person name="Schmutz J."/>
            <person name="Hayes R."/>
            <person name="Myburg A."/>
            <person name="Tuskan G."/>
            <person name="Grattapaglia D."/>
            <person name="Rokhsar D.S."/>
        </authorList>
    </citation>
    <scope>NUCLEOTIDE SEQUENCE</scope>
    <source>
        <tissue evidence="2">Leaf extractions</tissue>
    </source>
</reference>
<name>A0A059BZ59_EUCGR</name>
<dbReference type="Gramene" id="KCW71483">
    <property type="protein sequence ID" value="KCW71483"/>
    <property type="gene ID" value="EUGRSUZ_E00043"/>
</dbReference>
<sequence>MPRPTKRADKVGGIGDAHLRKDTHPNLKRKTGKRHPSDKARAKMHMYQEHNQTLQTIKLRPHPSLGKIPQINCRA</sequence>
<evidence type="ECO:0000313" key="2">
    <source>
        <dbReference type="EMBL" id="KCW71483.1"/>
    </source>
</evidence>
<dbReference type="AlphaFoldDB" id="A0A059BZ59"/>